<proteinExistence type="inferred from homology"/>
<name>A0A6P3RQS5_PTEVA</name>
<sequence>MLRYVNRLFVGLRRNIVMEDVIQLLCSISRKRKMKAAVKDLGESALATETVALIGLFVGGLVGGPPGLAVGAFVKTDASSRCPPGCPSFFPGFAFPTFPAPDSSSSCHTAFHRRLLSPLVSAPAAFSG</sequence>
<dbReference type="AlphaFoldDB" id="A0A6P3RQS5"/>
<dbReference type="InterPro" id="IPR033369">
    <property type="entry name" value="C19orf12"/>
</dbReference>
<accession>A0A6P3RQS5</accession>
<gene>
    <name evidence="3" type="primary">LOC105305264</name>
</gene>
<dbReference type="RefSeq" id="XP_011378070.1">
    <property type="nucleotide sequence ID" value="XM_011379768.2"/>
</dbReference>
<keyword evidence="2" id="KW-1185">Reference proteome</keyword>
<dbReference type="KEGG" id="pvp:105305264"/>
<dbReference type="PANTHER" id="PTHR31493">
    <property type="entry name" value="NAZO FAMILY MEMBER"/>
    <property type="match status" value="1"/>
</dbReference>
<dbReference type="Pfam" id="PF20721">
    <property type="entry name" value="C19orf12"/>
    <property type="match status" value="1"/>
</dbReference>
<organism evidence="2 3">
    <name type="scientific">Pteropus vampyrus</name>
    <name type="common">Large flying fox</name>
    <dbReference type="NCBI Taxonomy" id="132908"/>
    <lineage>
        <taxon>Eukaryota</taxon>
        <taxon>Metazoa</taxon>
        <taxon>Chordata</taxon>
        <taxon>Craniata</taxon>
        <taxon>Vertebrata</taxon>
        <taxon>Euteleostomi</taxon>
        <taxon>Mammalia</taxon>
        <taxon>Eutheria</taxon>
        <taxon>Laurasiatheria</taxon>
        <taxon>Chiroptera</taxon>
        <taxon>Yinpterochiroptera</taxon>
        <taxon>Pteropodoidea</taxon>
        <taxon>Pteropodidae</taxon>
        <taxon>Pteropodinae</taxon>
        <taxon>Pteropus</taxon>
    </lineage>
</organism>
<dbReference type="PANTHER" id="PTHR31493:SF1">
    <property type="entry name" value="PROTEIN C19ORF12"/>
    <property type="match status" value="1"/>
</dbReference>
<protein>
    <submittedName>
        <fullName evidence="3">Uncharacterized protein LOC105305264 isoform X2</fullName>
    </submittedName>
</protein>
<dbReference type="GeneID" id="105305264"/>
<evidence type="ECO:0000313" key="3">
    <source>
        <dbReference type="RefSeq" id="XP_011378070.1"/>
    </source>
</evidence>
<dbReference type="Proteomes" id="UP000515202">
    <property type="component" value="Unplaced"/>
</dbReference>
<evidence type="ECO:0000256" key="1">
    <source>
        <dbReference type="ARBA" id="ARBA00029457"/>
    </source>
</evidence>
<comment type="similarity">
    <text evidence="1">Belongs to the C19orf12 family.</text>
</comment>
<reference evidence="3" key="1">
    <citation type="submission" date="2025-08" db="UniProtKB">
        <authorList>
            <consortium name="RefSeq"/>
        </authorList>
    </citation>
    <scope>IDENTIFICATION</scope>
    <source>
        <tissue evidence="3">Kidney</tissue>
    </source>
</reference>
<evidence type="ECO:0000313" key="2">
    <source>
        <dbReference type="Proteomes" id="UP000515202"/>
    </source>
</evidence>